<dbReference type="VEuPathDB" id="TriTrypDB:TcBrA4_0001380"/>
<dbReference type="Proteomes" id="UP000246078">
    <property type="component" value="Unassembled WGS sequence"/>
</dbReference>
<dbReference type="VEuPathDB" id="TriTrypDB:TcG_02992"/>
<evidence type="ECO:0000256" key="1">
    <source>
        <dbReference type="SAM" id="MobiDB-lite"/>
    </source>
</evidence>
<dbReference type="VEuPathDB" id="TriTrypDB:TcCL_NonESM01071"/>
<feature type="compositionally biased region" description="Polar residues" evidence="1">
    <location>
        <begin position="230"/>
        <end position="248"/>
    </location>
</feature>
<dbReference type="OrthoDB" id="247258at2759"/>
<dbReference type="VEuPathDB" id="TriTrypDB:Tc_MARK_8236"/>
<organism evidence="2 3">
    <name type="scientific">Trypanosoma cruzi</name>
    <dbReference type="NCBI Taxonomy" id="5693"/>
    <lineage>
        <taxon>Eukaryota</taxon>
        <taxon>Discoba</taxon>
        <taxon>Euglenozoa</taxon>
        <taxon>Kinetoplastea</taxon>
        <taxon>Metakinetoplastina</taxon>
        <taxon>Trypanosomatida</taxon>
        <taxon>Trypanosomatidae</taxon>
        <taxon>Trypanosoma</taxon>
        <taxon>Schizotrypanum</taxon>
    </lineage>
</organism>
<feature type="compositionally biased region" description="Basic residues" evidence="1">
    <location>
        <begin position="77"/>
        <end position="92"/>
    </location>
</feature>
<proteinExistence type="predicted"/>
<evidence type="ECO:0000313" key="2">
    <source>
        <dbReference type="EMBL" id="PWV05013.1"/>
    </source>
</evidence>
<reference evidence="2 3" key="1">
    <citation type="journal article" date="2018" name="Microb. Genom.">
        <title>Expanding an expanded genome: long-read sequencing of Trypanosoma cruzi.</title>
        <authorList>
            <person name="Berna L."/>
            <person name="Rodriguez M."/>
            <person name="Chiribao M.L."/>
            <person name="Parodi-Talice A."/>
            <person name="Pita S."/>
            <person name="Rijo G."/>
            <person name="Alvarez-Valin F."/>
            <person name="Robello C."/>
        </authorList>
    </citation>
    <scope>NUCLEOTIDE SEQUENCE [LARGE SCALE GENOMIC DNA]</scope>
    <source>
        <strain evidence="2 3">TCC</strain>
    </source>
</reference>
<dbReference type="AlphaFoldDB" id="A0A2V2WB70"/>
<gene>
    <name evidence="2" type="ORF">C3747_139g69</name>
</gene>
<protein>
    <submittedName>
        <fullName evidence="2">Uncharacterized protein</fullName>
    </submittedName>
</protein>
<dbReference type="VEuPathDB" id="TriTrypDB:TCDM_01743"/>
<name>A0A2V2WB70_TRYCR</name>
<feature type="region of interest" description="Disordered" evidence="1">
    <location>
        <begin position="220"/>
        <end position="248"/>
    </location>
</feature>
<dbReference type="VEuPathDB" id="TriTrypDB:ECC02_000891"/>
<dbReference type="OMA" id="NEECHAF"/>
<dbReference type="VEuPathDB" id="TriTrypDB:BCY84_12607"/>
<accession>A0A2V2WB70</accession>
<comment type="caution">
    <text evidence="2">The sequence shown here is derived from an EMBL/GenBank/DDBJ whole genome shotgun (WGS) entry which is preliminary data.</text>
</comment>
<dbReference type="EMBL" id="PRFC01000139">
    <property type="protein sequence ID" value="PWV05013.1"/>
    <property type="molecule type" value="Genomic_DNA"/>
</dbReference>
<sequence>MSFKQVFLRDNEECHAFPWDALTHPSQSAGEEQRTIHHQLAWSAVCEREEADMGTQPARNVSELTSVSFSFQPPFARPRRKTGRSSLGRRHDRPLYAAGSAGPRCGEKPTLFVGAAEADFCEDMGWRQRSSSPVSSVEHNAEDDGEDFDVEPVVLKKSLSEKDRRKRLHLSEMSARLCHAFAMKPFRLACGLGSDECDGGVGMENQSGWGAGEEAAVPLREKDDDDDTTPARQTAPISETKRGNTALNFTDNDLSVVRAIALALMEEEEKKRRQEMRRKTN</sequence>
<dbReference type="VEuPathDB" id="TriTrypDB:TcCLB.508569.100"/>
<dbReference type="VEuPathDB" id="TriTrypDB:TCSYLVIO_009731"/>
<evidence type="ECO:0000313" key="3">
    <source>
        <dbReference type="Proteomes" id="UP000246078"/>
    </source>
</evidence>
<dbReference type="VEuPathDB" id="TriTrypDB:TcCLB.503733.40"/>
<feature type="region of interest" description="Disordered" evidence="1">
    <location>
        <begin position="73"/>
        <end position="93"/>
    </location>
</feature>
<dbReference type="VEuPathDB" id="TriTrypDB:C4B63_45g125"/>
<dbReference type="VEuPathDB" id="TriTrypDB:C3747_139g69"/>